<evidence type="ECO:0000313" key="3">
    <source>
        <dbReference type="Proteomes" id="UP000092952"/>
    </source>
</evidence>
<gene>
    <name evidence="2" type="ORF">PG2T_13670</name>
</gene>
<keyword evidence="3" id="KW-1185">Reference proteome</keyword>
<dbReference type="Gene3D" id="2.50.20.10">
    <property type="entry name" value="Lipoprotein localisation LolA/LolB/LppX"/>
    <property type="match status" value="1"/>
</dbReference>
<accession>A0A1B1YWC1</accession>
<dbReference type="KEGG" id="gbi:PG2T_13670"/>
<dbReference type="RefSeq" id="WP_068806672.1">
    <property type="nucleotide sequence ID" value="NZ_CP014671.1"/>
</dbReference>
<proteinExistence type="predicted"/>
<dbReference type="EMBL" id="CP014671">
    <property type="protein sequence ID" value="ANX05125.1"/>
    <property type="molecule type" value="Genomic_DNA"/>
</dbReference>
<evidence type="ECO:0008006" key="4">
    <source>
        <dbReference type="Google" id="ProtNLM"/>
    </source>
</evidence>
<keyword evidence="1" id="KW-0732">Signal</keyword>
<feature type="chain" id="PRO_5008533050" description="Outer membrane lipoprotein-sorting protein" evidence="1">
    <location>
        <begin position="24"/>
        <end position="415"/>
    </location>
</feature>
<organism evidence="2 3">
    <name type="scientific">Immundisolibacter cernigliae</name>
    <dbReference type="NCBI Taxonomy" id="1810504"/>
    <lineage>
        <taxon>Bacteria</taxon>
        <taxon>Pseudomonadati</taxon>
        <taxon>Pseudomonadota</taxon>
        <taxon>Gammaproteobacteria</taxon>
        <taxon>Immundisolibacterales</taxon>
        <taxon>Immundisolibacteraceae</taxon>
        <taxon>Immundisolibacter</taxon>
    </lineage>
</organism>
<dbReference type="InParanoid" id="A0A1B1YWC1"/>
<protein>
    <recommendedName>
        <fullName evidence="4">Outer membrane lipoprotein-sorting protein</fullName>
    </recommendedName>
</protein>
<dbReference type="Proteomes" id="UP000092952">
    <property type="component" value="Chromosome"/>
</dbReference>
<dbReference type="OrthoDB" id="5937151at2"/>
<dbReference type="Pfam" id="PF07044">
    <property type="entry name" value="DUF1329"/>
    <property type="match status" value="1"/>
</dbReference>
<name>A0A1B1YWC1_9GAMM</name>
<dbReference type="InterPro" id="IPR010752">
    <property type="entry name" value="DUF1329"/>
</dbReference>
<evidence type="ECO:0000256" key="1">
    <source>
        <dbReference type="SAM" id="SignalP"/>
    </source>
</evidence>
<dbReference type="STRING" id="1810504.PG2T_13670"/>
<feature type="signal peptide" evidence="1">
    <location>
        <begin position="1"/>
        <end position="23"/>
    </location>
</feature>
<dbReference type="AlphaFoldDB" id="A0A1B1YWC1"/>
<evidence type="ECO:0000313" key="2">
    <source>
        <dbReference type="EMBL" id="ANX05125.1"/>
    </source>
</evidence>
<reference evidence="3" key="1">
    <citation type="submission" date="2016-03" db="EMBL/GenBank/DDBJ databases">
        <title>Complete genome sequence of Solimmundus cernigliae, representing a novel lineage of polycyclic aromatic hydrocarbon degraders within the Gammaproteobacteria.</title>
        <authorList>
            <person name="Singleton D.R."/>
            <person name="Dickey A.N."/>
            <person name="Scholl E.H."/>
            <person name="Wright F.A."/>
            <person name="Aitken M.D."/>
        </authorList>
    </citation>
    <scope>NUCLEOTIDE SEQUENCE [LARGE SCALE GENOMIC DNA]</scope>
    <source>
        <strain evidence="3">TR3.2</strain>
    </source>
</reference>
<sequence length="415" mass="46752">MFSKSIQILGAAALLGLVSGAQAQDIAPGTVINAANIDQVKTQTFQGKPLADLILPTQEKMIRELGLQMRLQSTQQIQVDPRMAAATKENAGKASLDDKNRLQNFVTGMPFASIDANNPADGIKLAYNFMRGPWYADVLDYNPMYFALINGQKGFEREQHWRFGRYLADGAINPALKDPNGEIAKYEVVLNKYPNDSRGLGVLTIQYTDARLPDVYAYVRSVRRVRRLSSNAWADPLSSTDLLNDESFGMSLDPSWYQEWKLLGKRWILGSAHSTVAVSTDSGNRFPMIDATKAPYWNILDDWEPREVFVVEATPGPGHLLSRKVQYYDAELHAPMLHWQEFYDKKNELWRIENCNYRPTKRDDGSMAQTVSYVPVYDLQRLHATIVFADPQGRHNYEGAKAADFTPGAIPRLIN</sequence>